<dbReference type="EnsemblMetazoa" id="tetur01g06090.1">
    <property type="protein sequence ID" value="tetur01g06090.1"/>
    <property type="gene ID" value="tetur01g06090"/>
</dbReference>
<reference evidence="1" key="2">
    <citation type="submission" date="2015-06" db="UniProtKB">
        <authorList>
            <consortium name="EnsemblMetazoa"/>
        </authorList>
    </citation>
    <scope>IDENTIFICATION</scope>
</reference>
<sequence length="33" mass="3668">MQYSSLDEKRLNLVNSGSGLHEKLVKGKRLGLP</sequence>
<dbReference type="AlphaFoldDB" id="T1JR96"/>
<reference evidence="2" key="1">
    <citation type="submission" date="2011-08" db="EMBL/GenBank/DDBJ databases">
        <authorList>
            <person name="Rombauts S."/>
        </authorList>
    </citation>
    <scope>NUCLEOTIDE SEQUENCE</scope>
    <source>
        <strain evidence="2">London</strain>
    </source>
</reference>
<evidence type="ECO:0000313" key="2">
    <source>
        <dbReference type="Proteomes" id="UP000015104"/>
    </source>
</evidence>
<keyword evidence="2" id="KW-1185">Reference proteome</keyword>
<evidence type="ECO:0000313" key="1">
    <source>
        <dbReference type="EnsemblMetazoa" id="tetur01g06090.1"/>
    </source>
</evidence>
<organism evidence="1 2">
    <name type="scientific">Tetranychus urticae</name>
    <name type="common">Two-spotted spider mite</name>
    <dbReference type="NCBI Taxonomy" id="32264"/>
    <lineage>
        <taxon>Eukaryota</taxon>
        <taxon>Metazoa</taxon>
        <taxon>Ecdysozoa</taxon>
        <taxon>Arthropoda</taxon>
        <taxon>Chelicerata</taxon>
        <taxon>Arachnida</taxon>
        <taxon>Acari</taxon>
        <taxon>Acariformes</taxon>
        <taxon>Trombidiformes</taxon>
        <taxon>Prostigmata</taxon>
        <taxon>Eleutherengona</taxon>
        <taxon>Raphignathae</taxon>
        <taxon>Tetranychoidea</taxon>
        <taxon>Tetranychidae</taxon>
        <taxon>Tetranychus</taxon>
    </lineage>
</organism>
<dbReference type="EMBL" id="CAEY01000446">
    <property type="status" value="NOT_ANNOTATED_CDS"/>
    <property type="molecule type" value="Genomic_DNA"/>
</dbReference>
<name>T1JR96_TETUR</name>
<protein>
    <submittedName>
        <fullName evidence="1">Uncharacterized protein</fullName>
    </submittedName>
</protein>
<proteinExistence type="predicted"/>
<dbReference type="Proteomes" id="UP000015104">
    <property type="component" value="Unassembled WGS sequence"/>
</dbReference>
<dbReference type="HOGENOM" id="CLU_3385323_0_0_1"/>
<accession>T1JR96</accession>